<reference evidence="1" key="2">
    <citation type="submission" date="2013-11" db="EMBL/GenBank/DDBJ databases">
        <title>Draft genome sequence of Bacteroides uniformis (ATCC 8492).</title>
        <authorList>
            <person name="Sudarsanam P."/>
            <person name="Ley R."/>
            <person name="Guruge J."/>
            <person name="Turnbaugh P.J."/>
            <person name="Mahowald M."/>
            <person name="Liep D."/>
            <person name="Gordon J."/>
        </authorList>
    </citation>
    <scope>NUCLEOTIDE SEQUENCE</scope>
    <source>
        <strain evidence="1">ATCC 8492</strain>
    </source>
</reference>
<protein>
    <submittedName>
        <fullName evidence="1">Uncharacterized protein</fullName>
    </submittedName>
</protein>
<sequence length="39" mass="4673">MIPCLCLLNISREFVFQFGFVNHLPFAFYTQFFRSAFGY</sequence>
<dbReference type="EMBL" id="AAYH02000034">
    <property type="protein sequence ID" value="EDO55875.1"/>
    <property type="molecule type" value="Genomic_DNA"/>
</dbReference>
<evidence type="ECO:0000313" key="2">
    <source>
        <dbReference type="Proteomes" id="UP000004110"/>
    </source>
</evidence>
<dbReference type="Proteomes" id="UP000004110">
    <property type="component" value="Unassembled WGS sequence"/>
</dbReference>
<keyword evidence="2" id="KW-1185">Reference proteome</keyword>
<proteinExistence type="predicted"/>
<gene>
    <name evidence="1" type="ORF">BACUNI_00541</name>
</gene>
<name>A0ABC9NGP6_BACUC</name>
<comment type="caution">
    <text evidence="1">The sequence shown here is derived from an EMBL/GenBank/DDBJ whole genome shotgun (WGS) entry which is preliminary data.</text>
</comment>
<organism evidence="1 2">
    <name type="scientific">Bacteroides uniformis (strain ATCC 8492 / DSM 6597 / CCUG 4942 / CIP 103695 / JCM 5828 / KCTC 5204 / NCTC 13054 / VPI 0061)</name>
    <dbReference type="NCBI Taxonomy" id="411479"/>
    <lineage>
        <taxon>Bacteria</taxon>
        <taxon>Pseudomonadati</taxon>
        <taxon>Bacteroidota</taxon>
        <taxon>Bacteroidia</taxon>
        <taxon>Bacteroidales</taxon>
        <taxon>Bacteroidaceae</taxon>
        <taxon>Bacteroides</taxon>
    </lineage>
</organism>
<reference evidence="1" key="1">
    <citation type="submission" date="2007-06" db="EMBL/GenBank/DDBJ databases">
        <authorList>
            <person name="Fulton L."/>
            <person name="Clifton S."/>
            <person name="Fulton B."/>
            <person name="Xu J."/>
            <person name="Minx P."/>
            <person name="Pepin K.H."/>
            <person name="Johnson M."/>
            <person name="Thiruvilangam P."/>
            <person name="Bhonagiri V."/>
            <person name="Nash W.E."/>
            <person name="Mardis E.R."/>
            <person name="Wilson R.K."/>
        </authorList>
    </citation>
    <scope>NUCLEOTIDE SEQUENCE [LARGE SCALE GENOMIC DNA]</scope>
    <source>
        <strain evidence="1">ATCC 8492</strain>
    </source>
</reference>
<dbReference type="AlphaFoldDB" id="A0ABC9NGP6"/>
<accession>A0ABC9NGP6</accession>
<evidence type="ECO:0000313" key="1">
    <source>
        <dbReference type="EMBL" id="EDO55875.1"/>
    </source>
</evidence>